<protein>
    <submittedName>
        <fullName evidence="2">Uncharacterized protein</fullName>
    </submittedName>
</protein>
<dbReference type="EMBL" id="KI392350">
    <property type="protein sequence ID" value="ERN17412.1"/>
    <property type="molecule type" value="Genomic_DNA"/>
</dbReference>
<evidence type="ECO:0000256" key="1">
    <source>
        <dbReference type="SAM" id="MobiDB-lite"/>
    </source>
</evidence>
<gene>
    <name evidence="2" type="ORF">AMTR_s00037p00220970</name>
</gene>
<feature type="region of interest" description="Disordered" evidence="1">
    <location>
        <begin position="1"/>
        <end position="35"/>
    </location>
</feature>
<dbReference type="HOGENOM" id="CLU_2267382_0_0_1"/>
<evidence type="ECO:0000313" key="3">
    <source>
        <dbReference type="Proteomes" id="UP000017836"/>
    </source>
</evidence>
<organism evidence="2 3">
    <name type="scientific">Amborella trichopoda</name>
    <dbReference type="NCBI Taxonomy" id="13333"/>
    <lineage>
        <taxon>Eukaryota</taxon>
        <taxon>Viridiplantae</taxon>
        <taxon>Streptophyta</taxon>
        <taxon>Embryophyta</taxon>
        <taxon>Tracheophyta</taxon>
        <taxon>Spermatophyta</taxon>
        <taxon>Magnoliopsida</taxon>
        <taxon>Amborellales</taxon>
        <taxon>Amborellaceae</taxon>
        <taxon>Amborella</taxon>
    </lineage>
</organism>
<accession>U5D7L4</accession>
<proteinExistence type="predicted"/>
<dbReference type="Proteomes" id="UP000017836">
    <property type="component" value="Unassembled WGS sequence"/>
</dbReference>
<dbReference type="Gramene" id="ERN17412">
    <property type="protein sequence ID" value="ERN17412"/>
    <property type="gene ID" value="AMTR_s00037p00220970"/>
</dbReference>
<feature type="compositionally biased region" description="Low complexity" evidence="1">
    <location>
        <begin position="19"/>
        <end position="31"/>
    </location>
</feature>
<name>U5D7L4_AMBTC</name>
<evidence type="ECO:0000313" key="2">
    <source>
        <dbReference type="EMBL" id="ERN17412.1"/>
    </source>
</evidence>
<sequence>MYGGPAPSTYGGPNRGAPGTSSSSTVVEGSSKATSFHTLDVEETTLSLFSMRGACSRLVRSMIEGRIDPFASKSKSQQMTLKGMIKGVRHLMESTWGNGGMAK</sequence>
<reference evidence="3" key="1">
    <citation type="journal article" date="2013" name="Science">
        <title>The Amborella genome and the evolution of flowering plants.</title>
        <authorList>
            <consortium name="Amborella Genome Project"/>
        </authorList>
    </citation>
    <scope>NUCLEOTIDE SEQUENCE [LARGE SCALE GENOMIC DNA]</scope>
</reference>
<dbReference type="AlphaFoldDB" id="U5D7L4"/>
<keyword evidence="3" id="KW-1185">Reference proteome</keyword>